<dbReference type="Proteomes" id="UP001223761">
    <property type="component" value="Chromosome"/>
</dbReference>
<dbReference type="RefSeq" id="WP_074044704.1">
    <property type="nucleotide sequence ID" value="NZ_CP133076.1"/>
</dbReference>
<reference evidence="4 5" key="1">
    <citation type="submission" date="2023-08" db="EMBL/GenBank/DDBJ databases">
        <title>Genome sequencing of the thermostable Gram positive bacteria Geobacillus proteiniphilus strain T-6.</title>
        <authorList>
            <person name="Shulami S."/>
            <person name="Shoham Y."/>
        </authorList>
    </citation>
    <scope>NUCLEOTIDE SEQUENCE [LARGE SCALE GENOMIC DNA]</scope>
    <source>
        <strain evidence="4 5">T-6</strain>
    </source>
</reference>
<dbReference type="Gene3D" id="3.30.457.10">
    <property type="entry name" value="Copper amine oxidase-like, N-terminal domain"/>
    <property type="match status" value="1"/>
</dbReference>
<name>A0ABY9MC02_9BACL</name>
<keyword evidence="2" id="KW-0732">Signal</keyword>
<evidence type="ECO:0000259" key="3">
    <source>
        <dbReference type="Pfam" id="PF07833"/>
    </source>
</evidence>
<dbReference type="EMBL" id="CP133076">
    <property type="protein sequence ID" value="WMJ15149.1"/>
    <property type="molecule type" value="Genomic_DNA"/>
</dbReference>
<protein>
    <submittedName>
        <fullName evidence="4">Copper amine oxidase N-terminal domain-containing protein</fullName>
    </submittedName>
</protein>
<feature type="compositionally biased region" description="Acidic residues" evidence="1">
    <location>
        <begin position="43"/>
        <end position="57"/>
    </location>
</feature>
<evidence type="ECO:0000313" key="5">
    <source>
        <dbReference type="Proteomes" id="UP001223761"/>
    </source>
</evidence>
<accession>A0ABY9MC02</accession>
<gene>
    <name evidence="4" type="ORF">RA955_09840</name>
</gene>
<evidence type="ECO:0000256" key="2">
    <source>
        <dbReference type="SAM" id="SignalP"/>
    </source>
</evidence>
<dbReference type="Pfam" id="PF07833">
    <property type="entry name" value="Cu_amine_oxidN1"/>
    <property type="match status" value="1"/>
</dbReference>
<proteinExistence type="predicted"/>
<evidence type="ECO:0000256" key="1">
    <source>
        <dbReference type="SAM" id="MobiDB-lite"/>
    </source>
</evidence>
<sequence length="213" mass="25026">MRKITLSVFVCLFLFALYSTSSIYAHDNEKYEYELKKGHADRYEDEEDYEDYDEDRDEYNHGYRSEGVNREEQTIVRREYWYKWSRSADIPNEYEETPISSKQIVPIRLMSKAPLYIMVIPKQGQIFVPLEDTARYLGASVTIYPYSQIGEIQLGDHYLIVRNGTRVVYENMKKTPMPLPIFMEQGKLYIPISVLANGLGFQVAWTGEQIQID</sequence>
<feature type="region of interest" description="Disordered" evidence="1">
    <location>
        <begin position="42"/>
        <end position="61"/>
    </location>
</feature>
<feature type="domain" description="Copper amine oxidase-like N-terminal" evidence="3">
    <location>
        <begin position="122"/>
        <end position="211"/>
    </location>
</feature>
<dbReference type="InterPro" id="IPR012854">
    <property type="entry name" value="Cu_amine_oxidase-like_N"/>
</dbReference>
<dbReference type="InterPro" id="IPR036582">
    <property type="entry name" value="Mao_N_sf"/>
</dbReference>
<organism evidence="4 5">
    <name type="scientific">Geobacillus proteiniphilus</name>
    <dbReference type="NCBI Taxonomy" id="860353"/>
    <lineage>
        <taxon>Bacteria</taxon>
        <taxon>Bacillati</taxon>
        <taxon>Bacillota</taxon>
        <taxon>Bacilli</taxon>
        <taxon>Bacillales</taxon>
        <taxon>Anoxybacillaceae</taxon>
        <taxon>Geobacillus</taxon>
    </lineage>
</organism>
<feature type="signal peptide" evidence="2">
    <location>
        <begin position="1"/>
        <end position="25"/>
    </location>
</feature>
<feature type="chain" id="PRO_5047470805" evidence="2">
    <location>
        <begin position="26"/>
        <end position="213"/>
    </location>
</feature>
<dbReference type="SUPFAM" id="SSF55383">
    <property type="entry name" value="Copper amine oxidase, domain N"/>
    <property type="match status" value="1"/>
</dbReference>
<evidence type="ECO:0000313" key="4">
    <source>
        <dbReference type="EMBL" id="WMJ15149.1"/>
    </source>
</evidence>
<keyword evidence="5" id="KW-1185">Reference proteome</keyword>